<dbReference type="RefSeq" id="WP_143011604.1">
    <property type="nucleotide sequence ID" value="NZ_FNBN01000008.1"/>
</dbReference>
<evidence type="ECO:0000313" key="1">
    <source>
        <dbReference type="EMBL" id="SDH05324.1"/>
    </source>
</evidence>
<dbReference type="OrthoDB" id="418728at2"/>
<dbReference type="STRING" id="104663.SAMN04488121_108184"/>
<proteinExistence type="predicted"/>
<protein>
    <recommendedName>
        <fullName evidence="3">Metallo-beta-lactamase superfamily protein</fullName>
    </recommendedName>
</protein>
<gene>
    <name evidence="1" type="ORF">SAMN04488121_108184</name>
</gene>
<dbReference type="PANTHER" id="PTHR30619">
    <property type="entry name" value="DNA INTERNALIZATION/COMPETENCE PROTEIN COMEC/REC2"/>
    <property type="match status" value="1"/>
</dbReference>
<dbReference type="SUPFAM" id="SSF56281">
    <property type="entry name" value="Metallo-hydrolase/oxidoreductase"/>
    <property type="match status" value="1"/>
</dbReference>
<evidence type="ECO:0008006" key="3">
    <source>
        <dbReference type="Google" id="ProtNLM"/>
    </source>
</evidence>
<evidence type="ECO:0000313" key="2">
    <source>
        <dbReference type="Proteomes" id="UP000199045"/>
    </source>
</evidence>
<organism evidence="1 2">
    <name type="scientific">Chitinophaga filiformis</name>
    <name type="common">Myxococcus filiformis</name>
    <name type="synonym">Flexibacter filiformis</name>
    <dbReference type="NCBI Taxonomy" id="104663"/>
    <lineage>
        <taxon>Bacteria</taxon>
        <taxon>Pseudomonadati</taxon>
        <taxon>Bacteroidota</taxon>
        <taxon>Chitinophagia</taxon>
        <taxon>Chitinophagales</taxon>
        <taxon>Chitinophagaceae</taxon>
        <taxon>Chitinophaga</taxon>
    </lineage>
</organism>
<sequence length="494" mass="56025">MAKSTNTRVDKVKVRMYKGGTGDCFLLQFMKGTEPSFNMMIDCGSIKGGAPQFEAIAKNIKAETGGIIDLLIVTHEHADHINGFEKAKELFDEFTFKKVWFAWTEDDEDPVANDYRQNRSELGLALDAAVAKLNMLLTDNYYEKLFMDDVRGQLMVDGKRKFINSITSLNDLNMLKAAKGKPLPTMVEKFKEFNIIKEDTIVELLKPGDVRSKLAGATGIRFYVLAPPRDFNLLDETEGGDNNFDKRETKSRKDFAFLSAVDGAITGSEASKFPFEAEHELKDTQHEIRQLYNKVGDEWRKIDHDWLYSAGSIAMRYERSINNTSLALAIQFEDSERVLLFPADAEFGSWKSWHMDLHWPVKIDGKTVKKDISYFLANTVFYKVGHHLSHNGTATTMGLDLMTSDELTAMATLDFAKINDGWLNTMPNDLLGAELIRKCNGKLFVNGNCDKILSNMKTDRVTIKKTHERIMRKLHEGFEDEIFLECVIDGKNPS</sequence>
<dbReference type="AlphaFoldDB" id="A0A1G7Z9E7"/>
<name>A0A1G7Z9E7_CHIFI</name>
<dbReference type="InterPro" id="IPR036866">
    <property type="entry name" value="RibonucZ/Hydroxyglut_hydro"/>
</dbReference>
<dbReference type="Gene3D" id="3.60.15.10">
    <property type="entry name" value="Ribonuclease Z/Hydroxyacylglutathione hydrolase-like"/>
    <property type="match status" value="1"/>
</dbReference>
<dbReference type="InterPro" id="IPR052159">
    <property type="entry name" value="Competence_DNA_uptake"/>
</dbReference>
<dbReference type="PANTHER" id="PTHR30619:SF1">
    <property type="entry name" value="RECOMBINATION PROTEIN 2"/>
    <property type="match status" value="1"/>
</dbReference>
<accession>A0A1G7Z9E7</accession>
<dbReference type="EMBL" id="FNBN01000008">
    <property type="protein sequence ID" value="SDH05324.1"/>
    <property type="molecule type" value="Genomic_DNA"/>
</dbReference>
<dbReference type="Proteomes" id="UP000199045">
    <property type="component" value="Unassembled WGS sequence"/>
</dbReference>
<reference evidence="2" key="1">
    <citation type="submission" date="2016-10" db="EMBL/GenBank/DDBJ databases">
        <authorList>
            <person name="Varghese N."/>
            <person name="Submissions S."/>
        </authorList>
    </citation>
    <scope>NUCLEOTIDE SEQUENCE [LARGE SCALE GENOMIC DNA]</scope>
    <source>
        <strain evidence="2">DSM 527</strain>
    </source>
</reference>